<dbReference type="Gene3D" id="3.40.1190.20">
    <property type="match status" value="1"/>
</dbReference>
<reference evidence="5 6" key="1">
    <citation type="submission" date="2016-04" db="EMBL/GenBank/DDBJ databases">
        <title>Complete genome sequence and analysis of deep-sea sediment isolate, Amycolatopsis sp. WP1.</title>
        <authorList>
            <person name="Wang H."/>
            <person name="Chen S."/>
            <person name="Wu Q."/>
        </authorList>
    </citation>
    <scope>NUCLEOTIDE SEQUENCE [LARGE SCALE GENOMIC DNA]</scope>
    <source>
        <strain evidence="5 6">WP1</strain>
    </source>
</reference>
<evidence type="ECO:0000256" key="3">
    <source>
        <dbReference type="ARBA" id="ARBA00022777"/>
    </source>
</evidence>
<keyword evidence="6" id="KW-1185">Reference proteome</keyword>
<feature type="domain" description="Carbohydrate kinase PfkB" evidence="4">
    <location>
        <begin position="3"/>
        <end position="304"/>
    </location>
</feature>
<dbReference type="EMBL" id="CP015163">
    <property type="protein sequence ID" value="AXB41514.1"/>
    <property type="molecule type" value="Genomic_DNA"/>
</dbReference>
<evidence type="ECO:0000256" key="2">
    <source>
        <dbReference type="ARBA" id="ARBA00022679"/>
    </source>
</evidence>
<evidence type="ECO:0000313" key="6">
    <source>
        <dbReference type="Proteomes" id="UP000250434"/>
    </source>
</evidence>
<keyword evidence="3 5" id="KW-0418">Kinase</keyword>
<dbReference type="InterPro" id="IPR029056">
    <property type="entry name" value="Ribokinase-like"/>
</dbReference>
<dbReference type="Proteomes" id="UP000250434">
    <property type="component" value="Chromosome"/>
</dbReference>
<keyword evidence="2" id="KW-0808">Transferase</keyword>
<dbReference type="InterPro" id="IPR052700">
    <property type="entry name" value="Carb_kinase_PfkB-like"/>
</dbReference>
<name>A0A344L0E0_9PSEU</name>
<dbReference type="AlphaFoldDB" id="A0A344L0E0"/>
<dbReference type="PANTHER" id="PTHR43320">
    <property type="entry name" value="SUGAR KINASE"/>
    <property type="match status" value="1"/>
</dbReference>
<sequence length="319" mass="33087">MTVVTLGETMALLSTPPWGRVTGGSALPVGIGGAESNVAIGLARLGVPATWISRVGEDALGELVTREIRAEGVEVLAKTDAEAPTGLMLKELRDGKPRRVRYYRRGSAASRLSRSDIDPSVIQRADVVHLTGITAALGPGPRDVLHHVIELAHDAGTLVSFDVNHRATLWTGEQARPVLAGLAAAADLVFAGPEEAALVLGREQPGEPTFALGEQLARELADTGRGTVVIKLGELGSLALGQGEVYRADAVPVTVLDPVGAGDAFVAGYLSRLVAGAPVSECLRTGNAAGAAVCRVPGDWEGLPSREDLRGQTAAEVVR</sequence>
<evidence type="ECO:0000313" key="5">
    <source>
        <dbReference type="EMBL" id="AXB41514.1"/>
    </source>
</evidence>
<dbReference type="InterPro" id="IPR011611">
    <property type="entry name" value="PfkB_dom"/>
</dbReference>
<comment type="similarity">
    <text evidence="1">Belongs to the carbohydrate kinase PfkB family.</text>
</comment>
<gene>
    <name evidence="5" type="ORF">A4R43_02405</name>
</gene>
<organism evidence="5 6">
    <name type="scientific">Amycolatopsis albispora</name>
    <dbReference type="NCBI Taxonomy" id="1804986"/>
    <lineage>
        <taxon>Bacteria</taxon>
        <taxon>Bacillati</taxon>
        <taxon>Actinomycetota</taxon>
        <taxon>Actinomycetes</taxon>
        <taxon>Pseudonocardiales</taxon>
        <taxon>Pseudonocardiaceae</taxon>
        <taxon>Amycolatopsis</taxon>
    </lineage>
</organism>
<dbReference type="GO" id="GO:0016301">
    <property type="term" value="F:kinase activity"/>
    <property type="evidence" value="ECO:0007669"/>
    <property type="project" value="UniProtKB-KW"/>
</dbReference>
<accession>A0A344L0E0</accession>
<dbReference type="PANTHER" id="PTHR43320:SF2">
    <property type="entry name" value="2-DEHYDRO-3-DEOXYGLUCONOKINASE_2-DEHYDRO-3-DEOXYGALACTONOKINASE"/>
    <property type="match status" value="1"/>
</dbReference>
<dbReference type="KEGG" id="aab:A4R43_02405"/>
<proteinExistence type="inferred from homology"/>
<dbReference type="InterPro" id="IPR002173">
    <property type="entry name" value="Carboh/pur_kinase_PfkB_CS"/>
</dbReference>
<evidence type="ECO:0000256" key="1">
    <source>
        <dbReference type="ARBA" id="ARBA00010688"/>
    </source>
</evidence>
<protein>
    <submittedName>
        <fullName evidence="5">Sugar kinase</fullName>
    </submittedName>
</protein>
<dbReference type="CDD" id="cd01166">
    <property type="entry name" value="KdgK"/>
    <property type="match status" value="1"/>
</dbReference>
<evidence type="ECO:0000259" key="4">
    <source>
        <dbReference type="Pfam" id="PF00294"/>
    </source>
</evidence>
<dbReference type="Pfam" id="PF00294">
    <property type="entry name" value="PfkB"/>
    <property type="match status" value="1"/>
</dbReference>
<dbReference type="SUPFAM" id="SSF53613">
    <property type="entry name" value="Ribokinase-like"/>
    <property type="match status" value="1"/>
</dbReference>
<dbReference type="PROSITE" id="PS00584">
    <property type="entry name" value="PFKB_KINASES_2"/>
    <property type="match status" value="1"/>
</dbReference>
<dbReference type="OrthoDB" id="9808601at2"/>